<evidence type="ECO:0000256" key="3">
    <source>
        <dbReference type="RuleBase" id="RU000408"/>
    </source>
</evidence>
<dbReference type="Pfam" id="PF00313">
    <property type="entry name" value="CSD"/>
    <property type="match status" value="1"/>
</dbReference>
<dbReference type="SUPFAM" id="SSF50249">
    <property type="entry name" value="Nucleic acid-binding proteins"/>
    <property type="match status" value="1"/>
</dbReference>
<feature type="domain" description="CSD" evidence="5">
    <location>
        <begin position="77"/>
        <end position="142"/>
    </location>
</feature>
<accession>A0A2M9CKJ5</accession>
<dbReference type="FunFam" id="2.40.50.140:FF:000006">
    <property type="entry name" value="Cold shock protein CspC"/>
    <property type="match status" value="1"/>
</dbReference>
<dbReference type="PROSITE" id="PS51857">
    <property type="entry name" value="CSD_2"/>
    <property type="match status" value="1"/>
</dbReference>
<name>A0A2M9CKJ5_9MICO</name>
<organism evidence="6 7">
    <name type="scientific">Diaminobutyricimonas aerilata</name>
    <dbReference type="NCBI Taxonomy" id="1162967"/>
    <lineage>
        <taxon>Bacteria</taxon>
        <taxon>Bacillati</taxon>
        <taxon>Actinomycetota</taxon>
        <taxon>Actinomycetes</taxon>
        <taxon>Micrococcales</taxon>
        <taxon>Microbacteriaceae</taxon>
        <taxon>Diaminobutyricimonas</taxon>
    </lineage>
</organism>
<comment type="caution">
    <text evidence="6">The sequence shown here is derived from an EMBL/GenBank/DDBJ whole genome shotgun (WGS) entry which is preliminary data.</text>
</comment>
<evidence type="ECO:0000256" key="2">
    <source>
        <dbReference type="ARBA" id="ARBA00022490"/>
    </source>
</evidence>
<dbReference type="SMART" id="SM00357">
    <property type="entry name" value="CSP"/>
    <property type="match status" value="1"/>
</dbReference>
<proteinExistence type="predicted"/>
<dbReference type="EMBL" id="PGFF01000001">
    <property type="protein sequence ID" value="PJJ72410.1"/>
    <property type="molecule type" value="Genomic_DNA"/>
</dbReference>
<keyword evidence="2" id="KW-0963">Cytoplasm</keyword>
<feature type="region of interest" description="Disordered" evidence="4">
    <location>
        <begin position="1"/>
        <end position="80"/>
    </location>
</feature>
<feature type="compositionally biased region" description="Low complexity" evidence="4">
    <location>
        <begin position="36"/>
        <end position="50"/>
    </location>
</feature>
<dbReference type="PANTHER" id="PTHR11544">
    <property type="entry name" value="COLD SHOCK DOMAIN CONTAINING PROTEINS"/>
    <property type="match status" value="1"/>
</dbReference>
<dbReference type="InterPro" id="IPR050181">
    <property type="entry name" value="Cold_shock_domain"/>
</dbReference>
<keyword evidence="7" id="KW-1185">Reference proteome</keyword>
<dbReference type="CDD" id="cd04458">
    <property type="entry name" value="CSP_CDS"/>
    <property type="match status" value="1"/>
</dbReference>
<feature type="compositionally biased region" description="Basic residues" evidence="4">
    <location>
        <begin position="51"/>
        <end position="73"/>
    </location>
</feature>
<evidence type="ECO:0000256" key="4">
    <source>
        <dbReference type="SAM" id="MobiDB-lite"/>
    </source>
</evidence>
<dbReference type="InterPro" id="IPR012340">
    <property type="entry name" value="NA-bd_OB-fold"/>
</dbReference>
<dbReference type="GO" id="GO:0005737">
    <property type="term" value="C:cytoplasm"/>
    <property type="evidence" value="ECO:0007669"/>
    <property type="project" value="UniProtKB-SubCell"/>
</dbReference>
<dbReference type="InterPro" id="IPR019844">
    <property type="entry name" value="CSD_CS"/>
</dbReference>
<evidence type="ECO:0000313" key="7">
    <source>
        <dbReference type="Proteomes" id="UP000228758"/>
    </source>
</evidence>
<dbReference type="Proteomes" id="UP000228758">
    <property type="component" value="Unassembled WGS sequence"/>
</dbReference>
<dbReference type="InterPro" id="IPR002059">
    <property type="entry name" value="CSP_DNA-bd"/>
</dbReference>
<dbReference type="AlphaFoldDB" id="A0A2M9CKJ5"/>
<comment type="subcellular location">
    <subcellularLocation>
        <location evidence="1 3">Cytoplasm</location>
    </subcellularLocation>
</comment>
<evidence type="ECO:0000313" key="6">
    <source>
        <dbReference type="EMBL" id="PJJ72410.1"/>
    </source>
</evidence>
<reference evidence="6 7" key="1">
    <citation type="submission" date="2017-11" db="EMBL/GenBank/DDBJ databases">
        <title>Genomic Encyclopedia of Archaeal and Bacterial Type Strains, Phase II (KMG-II): From Individual Species to Whole Genera.</title>
        <authorList>
            <person name="Goeker M."/>
        </authorList>
    </citation>
    <scope>NUCLEOTIDE SEQUENCE [LARGE SCALE GENOMIC DNA]</scope>
    <source>
        <strain evidence="6 7">DSM 27393</strain>
    </source>
</reference>
<protein>
    <submittedName>
        <fullName evidence="6">Cold shock CspA family protein</fullName>
    </submittedName>
</protein>
<dbReference type="GO" id="GO:0003676">
    <property type="term" value="F:nucleic acid binding"/>
    <property type="evidence" value="ECO:0007669"/>
    <property type="project" value="InterPro"/>
</dbReference>
<evidence type="ECO:0000256" key="1">
    <source>
        <dbReference type="ARBA" id="ARBA00004496"/>
    </source>
</evidence>
<evidence type="ECO:0000259" key="5">
    <source>
        <dbReference type="PROSITE" id="PS51857"/>
    </source>
</evidence>
<dbReference type="PROSITE" id="PS00352">
    <property type="entry name" value="CSD_1"/>
    <property type="match status" value="1"/>
</dbReference>
<dbReference type="PRINTS" id="PR00050">
    <property type="entry name" value="COLDSHOCK"/>
</dbReference>
<gene>
    <name evidence="6" type="ORF">CLV46_1981</name>
</gene>
<dbReference type="InterPro" id="IPR011129">
    <property type="entry name" value="CSD"/>
</dbReference>
<dbReference type="Gene3D" id="2.40.50.140">
    <property type="entry name" value="Nucleic acid-binding proteins"/>
    <property type="match status" value="1"/>
</dbReference>
<sequence>MTREDAVYTATDRFNGPLGSYPDLDSARRAVDDADGVAPAPGAVPPQGRHSPTRPRRRRGPARRIRGSHHRKKDSNMATGTVKWFNSEKGFGFIAPSDGSPDVFAHYSAIAADGYRNLEENQRVEFDTAQGPRGLQASNIRPA</sequence>